<organism evidence="1 2">
    <name type="scientific">Meloidogyne enterolobii</name>
    <name type="common">Root-knot nematode worm</name>
    <name type="synonym">Meloidogyne mayaguensis</name>
    <dbReference type="NCBI Taxonomy" id="390850"/>
    <lineage>
        <taxon>Eukaryota</taxon>
        <taxon>Metazoa</taxon>
        <taxon>Ecdysozoa</taxon>
        <taxon>Nematoda</taxon>
        <taxon>Chromadorea</taxon>
        <taxon>Rhabditida</taxon>
        <taxon>Tylenchina</taxon>
        <taxon>Tylenchomorpha</taxon>
        <taxon>Tylenchoidea</taxon>
        <taxon>Meloidogynidae</taxon>
        <taxon>Meloidogyninae</taxon>
        <taxon>Meloidogyne</taxon>
    </lineage>
</organism>
<keyword evidence="2" id="KW-1185">Reference proteome</keyword>
<name>A0ACB0YNB1_MELEN</name>
<dbReference type="EMBL" id="CAVMJV010000015">
    <property type="protein sequence ID" value="CAK5054713.1"/>
    <property type="molecule type" value="Genomic_DNA"/>
</dbReference>
<evidence type="ECO:0000313" key="1">
    <source>
        <dbReference type="EMBL" id="CAK5054713.1"/>
    </source>
</evidence>
<comment type="caution">
    <text evidence="1">The sequence shown here is derived from an EMBL/GenBank/DDBJ whole genome shotgun (WGS) entry which is preliminary data.</text>
</comment>
<dbReference type="Proteomes" id="UP001497535">
    <property type="component" value="Unassembled WGS sequence"/>
</dbReference>
<protein>
    <submittedName>
        <fullName evidence="1">Uncharacterized protein</fullName>
    </submittedName>
</protein>
<accession>A0ACB0YNB1</accession>
<gene>
    <name evidence="1" type="ORF">MENTE1834_LOCUS14484</name>
</gene>
<sequence>MDTTISTLPQHTDLSDFKTRLVLSLRKAWISAAEATKQAQDKSKTQYDKHSRSQIIAIGDRVLLRNYTGKPGTSQKFHLPWKGLFRVIDADDIHATIISCTSPQSKPQRVHLNQIKKFIGPEITTPALTTPEIPSEESEALKQSQAVELDEVIGYNHESPENSNQNMNKSQDPQNPTGINPDTEIRNTHQYNLRSKRQ</sequence>
<evidence type="ECO:0000313" key="2">
    <source>
        <dbReference type="Proteomes" id="UP001497535"/>
    </source>
</evidence>
<reference evidence="1" key="1">
    <citation type="submission" date="2023-11" db="EMBL/GenBank/DDBJ databases">
        <authorList>
            <person name="Poullet M."/>
        </authorList>
    </citation>
    <scope>NUCLEOTIDE SEQUENCE</scope>
    <source>
        <strain evidence="1">E1834</strain>
    </source>
</reference>
<proteinExistence type="predicted"/>